<keyword evidence="2" id="KW-0808">Transferase</keyword>
<comment type="similarity">
    <text evidence="4">Belongs to the glycosyltransferase 104 family.</text>
</comment>
<dbReference type="GO" id="GO:0106361">
    <property type="term" value="F:protein-arginine rhamnosyltransferase activity"/>
    <property type="evidence" value="ECO:0007669"/>
    <property type="project" value="InterPro"/>
</dbReference>
<name>A0A238HGT7_9NEIS</name>
<accession>A0A238HGT7</accession>
<dbReference type="EMBL" id="FXUV02000035">
    <property type="protein sequence ID" value="SNB75375.1"/>
    <property type="molecule type" value="Genomic_DNA"/>
</dbReference>
<dbReference type="OrthoDB" id="209085at2"/>
<evidence type="ECO:0000256" key="5">
    <source>
        <dbReference type="ARBA" id="ARBA00024416"/>
    </source>
</evidence>
<evidence type="ECO:0000256" key="1">
    <source>
        <dbReference type="ARBA" id="ARBA00022676"/>
    </source>
</evidence>
<evidence type="ECO:0000256" key="2">
    <source>
        <dbReference type="ARBA" id="ARBA00022679"/>
    </source>
</evidence>
<evidence type="ECO:0000256" key="3">
    <source>
        <dbReference type="ARBA" id="ARBA00024303"/>
    </source>
</evidence>
<proteinExistence type="inferred from homology"/>
<protein>
    <recommendedName>
        <fullName evidence="5">Protein-arginine rhamnosyltransferase</fullName>
    </recommendedName>
    <alternativeName>
        <fullName evidence="6">EF-P arginine rhamnosyltransferase</fullName>
    </alternativeName>
</protein>
<evidence type="ECO:0000256" key="7">
    <source>
        <dbReference type="ARBA" id="ARBA00048472"/>
    </source>
</evidence>
<dbReference type="EMBL" id="FXUV01000029">
    <property type="protein sequence ID" value="SMQ12674.1"/>
    <property type="molecule type" value="Genomic_DNA"/>
</dbReference>
<comment type="function">
    <text evidence="3">Protein-arginine rhamnosyltransferase that catalyzes the transfer of a single rhamnose to elongation factor P (EF-P) on 'Lys-32', a modification required for EF-P-dependent rescue of polyproline stalled ribosomes.</text>
</comment>
<dbReference type="AlphaFoldDB" id="A0A238HGT7"/>
<evidence type="ECO:0000313" key="8">
    <source>
        <dbReference type="EMBL" id="SMQ12674.1"/>
    </source>
</evidence>
<evidence type="ECO:0000256" key="6">
    <source>
        <dbReference type="ARBA" id="ARBA00030025"/>
    </source>
</evidence>
<gene>
    <name evidence="8" type="ORF">KEBURONENSIS_01575</name>
    <name evidence="9" type="ORF">KEBURONENSIS_01584</name>
</gene>
<evidence type="ECO:0000313" key="9">
    <source>
        <dbReference type="EMBL" id="SNB75375.1"/>
    </source>
</evidence>
<dbReference type="PIRSF" id="PIRSF015557">
    <property type="entry name" value="UCP015557"/>
    <property type="match status" value="1"/>
</dbReference>
<evidence type="ECO:0000313" key="10">
    <source>
        <dbReference type="Proteomes" id="UP000215450"/>
    </source>
</evidence>
<reference evidence="9 10" key="2">
    <citation type="submission" date="2017-06" db="EMBL/GenBank/DDBJ databases">
        <authorList>
            <person name="Kim H.J."/>
            <person name="Triplett B.A."/>
        </authorList>
    </citation>
    <scope>NUCLEOTIDE SEQUENCE [LARGE SCALE GENOMIC DNA]</scope>
    <source>
        <strain evidence="9">Kingella_eburonensis</strain>
    </source>
</reference>
<dbReference type="RefSeq" id="WP_095062816.1">
    <property type="nucleotide sequence ID" value="NZ_CP123447.1"/>
</dbReference>
<sequence length="384" mass="44702">MLNNTNHSTLKPNTKKVCWLFCTVIDNYGDIGVSWRLAQELHNRLNWEVHLFLDDIAALQTILPDTPKTLPTTHRHIHIRDWCEALFANISRAPIPHIIIEAFACTLPQSVHQIIQQHKPIWLNWEYLSAEGWAIRSHAMPSLQSNGSQKYFWQMGFVPQSGGLLREQNYPHTQPENIMQPETQIFAFGYQSPIWAEWAKVWANQATPITLRTAGEQIISSLKQQNIIPKDSQATEHQIGSLKIIKQSFVPQDQFDPLLQQNHINIIRGEDSFIRAQYAAQPFIWHIYPQEENAHLDKLDAYWQTYWQHVPPANFQAALTALSNELNNGETLSETQRSQHWATLFAQINQWRSSTQTWQRYLFEQSDTVTRLQEWLDKIIINSK</sequence>
<organism evidence="8">
    <name type="scientific">Kingella negevensis</name>
    <dbReference type="NCBI Taxonomy" id="1522312"/>
    <lineage>
        <taxon>Bacteria</taxon>
        <taxon>Pseudomonadati</taxon>
        <taxon>Pseudomonadota</taxon>
        <taxon>Betaproteobacteria</taxon>
        <taxon>Neisseriales</taxon>
        <taxon>Neisseriaceae</taxon>
        <taxon>Kingella</taxon>
    </lineage>
</organism>
<comment type="catalytic activity">
    <reaction evidence="7">
        <text>dTDP-beta-L-rhamnose + L-arginyl-[protein] = N(omega)-(alpha-L-rhamnosyl)-L-arginyl-[protein] + dTDP + H(+)</text>
        <dbReference type="Rhea" id="RHEA:66692"/>
        <dbReference type="Rhea" id="RHEA-COMP:10532"/>
        <dbReference type="Rhea" id="RHEA-COMP:17096"/>
        <dbReference type="ChEBI" id="CHEBI:15378"/>
        <dbReference type="ChEBI" id="CHEBI:29965"/>
        <dbReference type="ChEBI" id="CHEBI:57510"/>
        <dbReference type="ChEBI" id="CHEBI:58369"/>
        <dbReference type="ChEBI" id="CHEBI:167445"/>
    </reaction>
    <physiologicalReaction direction="left-to-right" evidence="7">
        <dbReference type="Rhea" id="RHEA:66693"/>
    </physiologicalReaction>
</comment>
<dbReference type="Proteomes" id="UP000215450">
    <property type="component" value="Unassembled WGS sequence"/>
</dbReference>
<keyword evidence="1" id="KW-0328">Glycosyltransferase</keyword>
<reference evidence="8" key="1">
    <citation type="submission" date="2017-05" db="EMBL/GenBank/DDBJ databases">
        <authorList>
            <person name="Song R."/>
            <person name="Chenine A.L."/>
            <person name="Ruprecht R.M."/>
        </authorList>
    </citation>
    <scope>NUCLEOTIDE SEQUENCE</scope>
    <source>
        <strain evidence="8">Kingella_eburonensis</strain>
    </source>
</reference>
<evidence type="ECO:0000256" key="4">
    <source>
        <dbReference type="ARBA" id="ARBA00024346"/>
    </source>
</evidence>
<dbReference type="Pfam" id="PF10093">
    <property type="entry name" value="EarP"/>
    <property type="match status" value="1"/>
</dbReference>
<dbReference type="STRING" id="1522312.GCA_900177895_00688"/>
<dbReference type="InterPro" id="IPR016633">
    <property type="entry name" value="EarP"/>
</dbReference>
<keyword evidence="10" id="KW-1185">Reference proteome</keyword>